<evidence type="ECO:0000256" key="4">
    <source>
        <dbReference type="ARBA" id="ARBA00022964"/>
    </source>
</evidence>
<name>A0A9Q9AHW7_9PEZI</name>
<evidence type="ECO:0000256" key="2">
    <source>
        <dbReference type="ARBA" id="ARBA00013133"/>
    </source>
</evidence>
<keyword evidence="3 8" id="KW-0479">Metal-binding</keyword>
<dbReference type="Pfam" id="PF05995">
    <property type="entry name" value="CDO_I"/>
    <property type="match status" value="1"/>
</dbReference>
<evidence type="ECO:0000256" key="5">
    <source>
        <dbReference type="ARBA" id="ARBA00023002"/>
    </source>
</evidence>
<feature type="binding site" evidence="8">
    <location>
        <position position="121"/>
    </location>
    <ligand>
        <name>Fe cation</name>
        <dbReference type="ChEBI" id="CHEBI:24875"/>
        <note>catalytic</note>
    </ligand>
</feature>
<dbReference type="GO" id="GO:0019448">
    <property type="term" value="P:L-cysteine catabolic process"/>
    <property type="evidence" value="ECO:0007669"/>
    <property type="project" value="TreeGrafter"/>
</dbReference>
<dbReference type="EC" id="1.13.11.20" evidence="2 9"/>
<keyword evidence="5 9" id="KW-0560">Oxidoreductase</keyword>
<evidence type="ECO:0000313" key="12">
    <source>
        <dbReference type="Proteomes" id="UP001056384"/>
    </source>
</evidence>
<evidence type="ECO:0000256" key="9">
    <source>
        <dbReference type="RuleBase" id="RU366010"/>
    </source>
</evidence>
<feature type="region of interest" description="Disordered" evidence="10">
    <location>
        <begin position="1"/>
        <end position="35"/>
    </location>
</feature>
<dbReference type="InterPro" id="IPR011051">
    <property type="entry name" value="RmlC_Cupin_sf"/>
</dbReference>
<evidence type="ECO:0000256" key="3">
    <source>
        <dbReference type="ARBA" id="ARBA00022723"/>
    </source>
</evidence>
<dbReference type="OrthoDB" id="543511at2759"/>
<proteinExistence type="inferred from homology"/>
<feature type="binding site" evidence="8">
    <location>
        <position position="119"/>
    </location>
    <ligand>
        <name>Fe cation</name>
        <dbReference type="ChEBI" id="CHEBI:24875"/>
        <note>catalytic</note>
    </ligand>
</feature>
<evidence type="ECO:0000256" key="10">
    <source>
        <dbReference type="SAM" id="MobiDB-lite"/>
    </source>
</evidence>
<sequence>MATKARRSSSIAGSEKSASLHDSARGSPEPQHPTLDCFHDLVNDINRILGPSNGIDSESVDVEDLVQAMTKYHSDEAQWSKYAFSDANRAYTRNLVDRGNGKANLLILVWTPGKQSPVHDHADAHCVMKVLKGSLEETLYGFPCQASTPTASMIPSSTLSTNTKHECCRSCKGPTSSASKLPVRRRTIYGKDQVTYMSDRLGLHSVGNPSEDPKDYAVSLHLYTPPNAAHTGCHTYDVATGKKSSQKHKMNHFYSELGVQMEQ</sequence>
<evidence type="ECO:0000256" key="8">
    <source>
        <dbReference type="PIRSR" id="PIRSR610300-51"/>
    </source>
</evidence>
<comment type="cofactor">
    <cofactor evidence="9">
        <name>Fe cation</name>
        <dbReference type="ChEBI" id="CHEBI:24875"/>
    </cofactor>
    <text evidence="9">Binds 1 Fe cation per subunit.</text>
</comment>
<dbReference type="SUPFAM" id="SSF51182">
    <property type="entry name" value="RmlC-like cupins"/>
    <property type="match status" value="1"/>
</dbReference>
<dbReference type="PANTHER" id="PTHR12918:SF1">
    <property type="entry name" value="CYSTEINE DIOXYGENASE TYPE 1"/>
    <property type="match status" value="1"/>
</dbReference>
<dbReference type="CDD" id="cd10548">
    <property type="entry name" value="cupin_CDO"/>
    <property type="match status" value="1"/>
</dbReference>
<organism evidence="11 12">
    <name type="scientific">Septoria linicola</name>
    <dbReference type="NCBI Taxonomy" id="215465"/>
    <lineage>
        <taxon>Eukaryota</taxon>
        <taxon>Fungi</taxon>
        <taxon>Dikarya</taxon>
        <taxon>Ascomycota</taxon>
        <taxon>Pezizomycotina</taxon>
        <taxon>Dothideomycetes</taxon>
        <taxon>Dothideomycetidae</taxon>
        <taxon>Mycosphaerellales</taxon>
        <taxon>Mycosphaerellaceae</taxon>
        <taxon>Septoria</taxon>
    </lineage>
</organism>
<reference evidence="11" key="1">
    <citation type="submission" date="2022-06" db="EMBL/GenBank/DDBJ databases">
        <title>Complete genome sequences of two strains of the flax pathogen Septoria linicola.</title>
        <authorList>
            <person name="Lapalu N."/>
            <person name="Simon A."/>
            <person name="Demenou B."/>
            <person name="Paumier D."/>
            <person name="Guillot M.-P."/>
            <person name="Gout L."/>
            <person name="Valade R."/>
        </authorList>
    </citation>
    <scope>NUCLEOTIDE SEQUENCE</scope>
    <source>
        <strain evidence="11">SE15195</strain>
    </source>
</reference>
<evidence type="ECO:0000256" key="6">
    <source>
        <dbReference type="ARBA" id="ARBA00023004"/>
    </source>
</evidence>
<keyword evidence="6 8" id="KW-0408">Iron</keyword>
<feature type="binding site" evidence="8">
    <location>
        <position position="204"/>
    </location>
    <ligand>
        <name>Fe cation</name>
        <dbReference type="ChEBI" id="CHEBI:24875"/>
        <note>catalytic</note>
    </ligand>
</feature>
<dbReference type="Proteomes" id="UP001056384">
    <property type="component" value="Chromosome 1"/>
</dbReference>
<gene>
    <name evidence="11" type="ORF">Slin15195_G005320</name>
</gene>
<dbReference type="EMBL" id="CP099418">
    <property type="protein sequence ID" value="USW47213.1"/>
    <property type="molecule type" value="Genomic_DNA"/>
</dbReference>
<evidence type="ECO:0000256" key="1">
    <source>
        <dbReference type="ARBA" id="ARBA00006622"/>
    </source>
</evidence>
<keyword evidence="12" id="KW-1185">Reference proteome</keyword>
<dbReference type="GO" id="GO:0017172">
    <property type="term" value="F:cysteine dioxygenase activity"/>
    <property type="evidence" value="ECO:0007669"/>
    <property type="project" value="UniProtKB-UniRule"/>
</dbReference>
<dbReference type="PANTHER" id="PTHR12918">
    <property type="entry name" value="CYSTEINE DIOXYGENASE"/>
    <property type="match status" value="1"/>
</dbReference>
<evidence type="ECO:0000256" key="7">
    <source>
        <dbReference type="PIRSR" id="PIRSR610300-50"/>
    </source>
</evidence>
<dbReference type="Gene3D" id="2.60.120.10">
    <property type="entry name" value="Jelly Rolls"/>
    <property type="match status" value="1"/>
</dbReference>
<feature type="compositionally biased region" description="Low complexity" evidence="10">
    <location>
        <begin position="8"/>
        <end position="17"/>
    </location>
</feature>
<dbReference type="InterPro" id="IPR014710">
    <property type="entry name" value="RmlC-like_jellyroll"/>
</dbReference>
<accession>A0A9Q9AHW7</accession>
<feature type="cross-link" description="3'-(S-cysteinyl)-tyrosine (Cys-Tyr)" evidence="7">
    <location>
        <begin position="126"/>
        <end position="223"/>
    </location>
</feature>
<dbReference type="GO" id="GO:0008198">
    <property type="term" value="F:ferrous iron binding"/>
    <property type="evidence" value="ECO:0007669"/>
    <property type="project" value="TreeGrafter"/>
</dbReference>
<evidence type="ECO:0000313" key="11">
    <source>
        <dbReference type="EMBL" id="USW47213.1"/>
    </source>
</evidence>
<keyword evidence="4 9" id="KW-0223">Dioxygenase</keyword>
<dbReference type="AlphaFoldDB" id="A0A9Q9AHW7"/>
<keyword evidence="7" id="KW-0883">Thioether bond</keyword>
<comment type="similarity">
    <text evidence="1 9">Belongs to the cysteine dioxygenase family.</text>
</comment>
<comment type="catalytic activity">
    <reaction evidence="9">
        <text>L-cysteine + O2 = 3-sulfino-L-alanine + H(+)</text>
        <dbReference type="Rhea" id="RHEA:20441"/>
        <dbReference type="ChEBI" id="CHEBI:15378"/>
        <dbReference type="ChEBI" id="CHEBI:15379"/>
        <dbReference type="ChEBI" id="CHEBI:35235"/>
        <dbReference type="ChEBI" id="CHEBI:61085"/>
        <dbReference type="EC" id="1.13.11.20"/>
    </reaction>
</comment>
<protein>
    <recommendedName>
        <fullName evidence="2 9">Cysteine dioxygenase</fullName>
        <ecNumber evidence="2 9">1.13.11.20</ecNumber>
    </recommendedName>
</protein>
<dbReference type="InterPro" id="IPR010300">
    <property type="entry name" value="CDO_1"/>
</dbReference>